<dbReference type="AlphaFoldDB" id="A0A934QY00"/>
<keyword evidence="2" id="KW-0472">Membrane</keyword>
<protein>
    <submittedName>
        <fullName evidence="3">Uncharacterized protein</fullName>
    </submittedName>
</protein>
<keyword evidence="2" id="KW-0812">Transmembrane</keyword>
<feature type="region of interest" description="Disordered" evidence="1">
    <location>
        <begin position="55"/>
        <end position="105"/>
    </location>
</feature>
<evidence type="ECO:0000313" key="4">
    <source>
        <dbReference type="Proteomes" id="UP000635245"/>
    </source>
</evidence>
<reference evidence="3" key="1">
    <citation type="submission" date="2020-12" db="EMBL/GenBank/DDBJ databases">
        <title>Prauserella sp. ASG 168, a novel actinomycete isolated from cave rock.</title>
        <authorList>
            <person name="Suriyachadkun C."/>
        </authorList>
    </citation>
    <scope>NUCLEOTIDE SEQUENCE</scope>
    <source>
        <strain evidence="3">ASG 168</strain>
    </source>
</reference>
<accession>A0A934QY00</accession>
<evidence type="ECO:0000256" key="1">
    <source>
        <dbReference type="SAM" id="MobiDB-lite"/>
    </source>
</evidence>
<gene>
    <name evidence="3" type="ORF">JHE00_29015</name>
</gene>
<proteinExistence type="predicted"/>
<organism evidence="3 4">
    <name type="scientific">Prauserella cavernicola</name>
    <dbReference type="NCBI Taxonomy" id="2800127"/>
    <lineage>
        <taxon>Bacteria</taxon>
        <taxon>Bacillati</taxon>
        <taxon>Actinomycetota</taxon>
        <taxon>Actinomycetes</taxon>
        <taxon>Pseudonocardiales</taxon>
        <taxon>Pseudonocardiaceae</taxon>
        <taxon>Prauserella</taxon>
    </lineage>
</organism>
<dbReference type="EMBL" id="JAENJH010000010">
    <property type="protein sequence ID" value="MBK1788390.1"/>
    <property type="molecule type" value="Genomic_DNA"/>
</dbReference>
<keyword evidence="2" id="KW-1133">Transmembrane helix</keyword>
<comment type="caution">
    <text evidence="3">The sequence shown here is derived from an EMBL/GenBank/DDBJ whole genome shotgun (WGS) entry which is preliminary data.</text>
</comment>
<feature type="compositionally biased region" description="Acidic residues" evidence="1">
    <location>
        <begin position="61"/>
        <end position="84"/>
    </location>
</feature>
<dbReference type="RefSeq" id="WP_200324272.1">
    <property type="nucleotide sequence ID" value="NZ_JAENJH010000010.1"/>
</dbReference>
<name>A0A934QY00_9PSEU</name>
<evidence type="ECO:0000256" key="2">
    <source>
        <dbReference type="SAM" id="Phobius"/>
    </source>
</evidence>
<evidence type="ECO:0000313" key="3">
    <source>
        <dbReference type="EMBL" id="MBK1788390.1"/>
    </source>
</evidence>
<keyword evidence="4" id="KW-1185">Reference proteome</keyword>
<sequence>MLYFVLILVLAALGLVVTSLITADSLWAWVSVGFSVLAGLVLLVEWLRRRSAKPASSTTDADTDADDSDEDDDEESEPETEAEREDQTALLPASGELKTVAGEPAEEQTDAADLLVISSLETEVLVVDEFPRYHVSGCTWLETKDTIPLPAKEARELGFTPCALCGPDATLAAQHREKRKSRK</sequence>
<dbReference type="Proteomes" id="UP000635245">
    <property type="component" value="Unassembled WGS sequence"/>
</dbReference>
<feature type="transmembrane region" description="Helical" evidence="2">
    <location>
        <begin position="29"/>
        <end position="47"/>
    </location>
</feature>